<organism evidence="1 2">
    <name type="scientific">candidate division TA06 bacterium 34_109</name>
    <dbReference type="NCBI Taxonomy" id="1635277"/>
    <lineage>
        <taxon>Bacteria</taxon>
        <taxon>Bacteria division TA06</taxon>
    </lineage>
</organism>
<dbReference type="Proteomes" id="UP000053467">
    <property type="component" value="Unassembled WGS sequence"/>
</dbReference>
<comment type="caution">
    <text evidence="1">The sequence shown here is derived from an EMBL/GenBank/DDBJ whole genome shotgun (WGS) entry which is preliminary data.</text>
</comment>
<name>A0A101I2Z5_UNCT6</name>
<proteinExistence type="predicted"/>
<evidence type="ECO:0008006" key="3">
    <source>
        <dbReference type="Google" id="ProtNLM"/>
    </source>
</evidence>
<sequence>MNKKIFQLSFILITFSLMFSDKIPISTDYPTIFPSARIRGLGGNGTSIMGDISSTFYNPATLSGLNSGGISISFETDHYSSYAEFLEKDQSVYGKNVTFLTISTYQGGLSYMPLFKISYRDSFFDSLNLERDFEMKLDQYWLSVTSYAGSDEKFTSFIYFGFNLKYLNGKIAETKLIYDTLGDLKDGFAEISYGNGYGLDCGMVLSLSNFFASLMFRDIFTHVYWDSYDKQIIPMNGNLGLSYVPLNNLLFNFNISKFLRKETPFVYTLGGEYTFFELSEKTNSFLDDLKKGSPSIRVGTSFKEIPNLSTAIIDIGVGYNSNSVRFDLCFESTLSKYYVGKFDYYLTLTIPITI</sequence>
<dbReference type="AlphaFoldDB" id="A0A101I2Z5"/>
<protein>
    <recommendedName>
        <fullName evidence="3">PorV/PorQ family protein</fullName>
    </recommendedName>
</protein>
<dbReference type="EMBL" id="LGGX01000003">
    <property type="protein sequence ID" value="KUK87683.1"/>
    <property type="molecule type" value="Genomic_DNA"/>
</dbReference>
<evidence type="ECO:0000313" key="2">
    <source>
        <dbReference type="Proteomes" id="UP000053467"/>
    </source>
</evidence>
<dbReference type="Gene3D" id="2.40.160.60">
    <property type="entry name" value="Outer membrane protein transport protein (OMPP1/FadL/TodX)"/>
    <property type="match status" value="1"/>
</dbReference>
<accession>A0A101I2Z5</accession>
<gene>
    <name evidence="1" type="ORF">XE03_0574</name>
</gene>
<reference evidence="2" key="1">
    <citation type="journal article" date="2015" name="MBio">
        <title>Genome-Resolved Metagenomic Analysis Reveals Roles for Candidate Phyla and Other Microbial Community Members in Biogeochemical Transformations in Oil Reservoirs.</title>
        <authorList>
            <person name="Hu P."/>
            <person name="Tom L."/>
            <person name="Singh A."/>
            <person name="Thomas B.C."/>
            <person name="Baker B.J."/>
            <person name="Piceno Y.M."/>
            <person name="Andersen G.L."/>
            <person name="Banfield J.F."/>
        </authorList>
    </citation>
    <scope>NUCLEOTIDE SEQUENCE [LARGE SCALE GENOMIC DNA]</scope>
</reference>
<evidence type="ECO:0000313" key="1">
    <source>
        <dbReference type="EMBL" id="KUK87683.1"/>
    </source>
</evidence>